<proteinExistence type="predicted"/>
<keyword evidence="3" id="KW-1185">Reference proteome</keyword>
<feature type="domain" description="Putative Flp pilus-assembly TadG-like N-terminal" evidence="1">
    <location>
        <begin position="4"/>
        <end position="46"/>
    </location>
</feature>
<comment type="caution">
    <text evidence="2">The sequence shown here is derived from an EMBL/GenBank/DDBJ whole genome shotgun (WGS) entry which is preliminary data.</text>
</comment>
<organism evidence="2 3">
    <name type="scientific">Rhizobium aquaticum</name>
    <dbReference type="NCBI Taxonomy" id="1549636"/>
    <lineage>
        <taxon>Bacteria</taxon>
        <taxon>Pseudomonadati</taxon>
        <taxon>Pseudomonadota</taxon>
        <taxon>Alphaproteobacteria</taxon>
        <taxon>Hyphomicrobiales</taxon>
        <taxon>Rhizobiaceae</taxon>
        <taxon>Rhizobium/Agrobacterium group</taxon>
        <taxon>Rhizobium</taxon>
    </lineage>
</organism>
<dbReference type="EMBL" id="JBEPMB010000003">
    <property type="protein sequence ID" value="MET3614276.1"/>
    <property type="molecule type" value="Genomic_DNA"/>
</dbReference>
<accession>A0ABV2J1W2</accession>
<evidence type="ECO:0000313" key="2">
    <source>
        <dbReference type="EMBL" id="MET3614276.1"/>
    </source>
</evidence>
<dbReference type="InterPro" id="IPR028087">
    <property type="entry name" value="Tad_N"/>
</dbReference>
<dbReference type="Proteomes" id="UP001549047">
    <property type="component" value="Unassembled WGS sequence"/>
</dbReference>
<sequence length="433" mass="44776">MPLMFALLFGGLMLAAGGALDIANVMKVRSNVQNMADSAALAGASQYRLGNSDTNVVKQVALAFARSALESAGIQGEPTATVNEQDRSVTVAISATVVLRFIRLGGAVGYGINSKAVARAGSSSVICLLALGEGSVNLGVANGKVTASKCNTHSNSKASDGLVVEGLGTISSKVICTSGGYVGAENAFDPAPATDCPVAADPLASRMAPSETKCDYTNFKVEIGLQTLRPGVYCGGLVIDKPTRVRMMHGTYIMKDGPLVLTNAASLNMVDAAVYLTGKDSVLYFDYTSSLDLSAPVSGPLAGILFFEDRNAPAGRLHQIGSRIAPQLLGTIYLSRGRLVVGQLPTDGLLSFDCKLQGLTQSHPLLASVLPKVALVPCPLPQISLALQSAWTLIVAREVSVNGGVNLVLNANYDASPVAPPAEAMADSTILTH</sequence>
<protein>
    <recommendedName>
        <fullName evidence="1">Putative Flp pilus-assembly TadG-like N-terminal domain-containing protein</fullName>
    </recommendedName>
</protein>
<reference evidence="2 3" key="1">
    <citation type="submission" date="2024-06" db="EMBL/GenBank/DDBJ databases">
        <title>Genomic Encyclopedia of Type Strains, Phase IV (KMG-IV): sequencing the most valuable type-strain genomes for metagenomic binning, comparative biology and taxonomic classification.</title>
        <authorList>
            <person name="Goeker M."/>
        </authorList>
    </citation>
    <scope>NUCLEOTIDE SEQUENCE [LARGE SCALE GENOMIC DNA]</scope>
    <source>
        <strain evidence="2 3">DSM 29780</strain>
    </source>
</reference>
<dbReference type="RefSeq" id="WP_354556779.1">
    <property type="nucleotide sequence ID" value="NZ_JBEPMB010000003.1"/>
</dbReference>
<name>A0ABV2J1W2_9HYPH</name>
<dbReference type="Pfam" id="PF13400">
    <property type="entry name" value="Tad"/>
    <property type="match status" value="1"/>
</dbReference>
<evidence type="ECO:0000313" key="3">
    <source>
        <dbReference type="Proteomes" id="UP001549047"/>
    </source>
</evidence>
<gene>
    <name evidence="2" type="ORF">ABID16_002613</name>
</gene>
<evidence type="ECO:0000259" key="1">
    <source>
        <dbReference type="Pfam" id="PF13400"/>
    </source>
</evidence>